<gene>
    <name evidence="7" type="ORF">AAJ76_120004718</name>
</gene>
<dbReference type="GO" id="GO:0051301">
    <property type="term" value="P:cell division"/>
    <property type="evidence" value="ECO:0007669"/>
    <property type="project" value="UniProtKB-KW"/>
</dbReference>
<proteinExistence type="inferred from homology"/>
<dbReference type="SMART" id="SM01337">
    <property type="entry name" value="APC10"/>
    <property type="match status" value="1"/>
</dbReference>
<evidence type="ECO:0000256" key="4">
    <source>
        <dbReference type="ARBA" id="ARBA00022786"/>
    </source>
</evidence>
<dbReference type="VEuPathDB" id="MicrosporidiaDB:NCER_101420"/>
<protein>
    <submittedName>
        <fullName evidence="7">Anaphase-promoting complex subunit 10</fullName>
    </submittedName>
</protein>
<dbReference type="PANTHER" id="PTHR12936">
    <property type="entry name" value="ANAPHASE-PROMOTING COMPLEX 10"/>
    <property type="match status" value="1"/>
</dbReference>
<dbReference type="PANTHER" id="PTHR12936:SF0">
    <property type="entry name" value="ANAPHASE-PROMOTING COMPLEX SUBUNIT 10"/>
    <property type="match status" value="1"/>
</dbReference>
<reference evidence="7 8" key="1">
    <citation type="journal article" date="2015" name="Environ. Microbiol.">
        <title>Genome analyses suggest the presence of polyploidy and recent human-driven expansions in eight global populations of the honeybee pathogen Nosema ceranae.</title>
        <authorList>
            <person name="Pelin A."/>
            <person name="Selman M."/>
            <person name="Aris-Brosou S."/>
            <person name="Farinelli L."/>
            <person name="Corradi N."/>
        </authorList>
    </citation>
    <scope>NUCLEOTIDE SEQUENCE [LARGE SCALE GENOMIC DNA]</scope>
    <source>
        <strain evidence="7 8">PA08 1199</strain>
    </source>
</reference>
<dbReference type="OrthoDB" id="24948at2759"/>
<sequence length="138" mass="15990">MNIRLSSSKRDHGVKELLSSDLSEYWATDDSLPHGIQFTFCKLTYVEEVRIFLSHSQDDSYTPREIEVLCGLTESTIDSIILTSLLEPEGYIVFNVNKKCFFLQIIILSNHQEGKDSHIRNIKIMESKTKEMYLKVEQ</sequence>
<organism evidence="7 8">
    <name type="scientific">Vairimorpha ceranae</name>
    <dbReference type="NCBI Taxonomy" id="40302"/>
    <lineage>
        <taxon>Eukaryota</taxon>
        <taxon>Fungi</taxon>
        <taxon>Fungi incertae sedis</taxon>
        <taxon>Microsporidia</taxon>
        <taxon>Nosematidae</taxon>
        <taxon>Vairimorpha</taxon>
    </lineage>
</organism>
<dbReference type="Proteomes" id="UP000034350">
    <property type="component" value="Unassembled WGS sequence"/>
</dbReference>
<comment type="caution">
    <text evidence="7">The sequence shown here is derived from an EMBL/GenBank/DDBJ whole genome shotgun (WGS) entry which is preliminary data.</text>
</comment>
<evidence type="ECO:0000256" key="3">
    <source>
        <dbReference type="ARBA" id="ARBA00022776"/>
    </source>
</evidence>
<dbReference type="InterPro" id="IPR008979">
    <property type="entry name" value="Galactose-bd-like_sf"/>
</dbReference>
<evidence type="ECO:0000313" key="7">
    <source>
        <dbReference type="EMBL" id="KKO75764.1"/>
    </source>
</evidence>
<dbReference type="VEuPathDB" id="MicrosporidiaDB:AAJ76_120004718"/>
<dbReference type="GO" id="GO:0070979">
    <property type="term" value="P:protein K11-linked ubiquitination"/>
    <property type="evidence" value="ECO:0007669"/>
    <property type="project" value="TreeGrafter"/>
</dbReference>
<dbReference type="VEuPathDB" id="MicrosporidiaDB:G9O61_00g009250"/>
<accession>A0A0F9ZE00</accession>
<dbReference type="Pfam" id="PF03256">
    <property type="entry name" value="ANAPC10"/>
    <property type="match status" value="1"/>
</dbReference>
<dbReference type="SUPFAM" id="SSF49785">
    <property type="entry name" value="Galactose-binding domain-like"/>
    <property type="match status" value="1"/>
</dbReference>
<evidence type="ECO:0000256" key="5">
    <source>
        <dbReference type="ARBA" id="ARBA00023306"/>
    </source>
</evidence>
<dbReference type="Gene3D" id="2.60.120.260">
    <property type="entry name" value="Galactose-binding domain-like"/>
    <property type="match status" value="1"/>
</dbReference>
<evidence type="ECO:0000256" key="2">
    <source>
        <dbReference type="ARBA" id="ARBA00022618"/>
    </source>
</evidence>
<keyword evidence="3" id="KW-0498">Mitosis</keyword>
<evidence type="ECO:0000259" key="6">
    <source>
        <dbReference type="PROSITE" id="PS51284"/>
    </source>
</evidence>
<keyword evidence="4" id="KW-0833">Ubl conjugation pathway</keyword>
<feature type="domain" description="DOC" evidence="6">
    <location>
        <begin position="1"/>
        <end position="138"/>
    </location>
</feature>
<dbReference type="PROSITE" id="PS51284">
    <property type="entry name" value="DOC"/>
    <property type="match status" value="1"/>
</dbReference>
<dbReference type="GO" id="GO:0005680">
    <property type="term" value="C:anaphase-promoting complex"/>
    <property type="evidence" value="ECO:0007669"/>
    <property type="project" value="InterPro"/>
</dbReference>
<comment type="similarity">
    <text evidence="1">Belongs to the APC10 family.</text>
</comment>
<keyword evidence="5" id="KW-0131">Cell cycle</keyword>
<dbReference type="EMBL" id="JPQZ01000012">
    <property type="protein sequence ID" value="KKO75764.1"/>
    <property type="molecule type" value="Genomic_DNA"/>
</dbReference>
<name>A0A0F9ZE00_9MICR</name>
<evidence type="ECO:0000313" key="8">
    <source>
        <dbReference type="Proteomes" id="UP000034350"/>
    </source>
</evidence>
<dbReference type="InterPro" id="IPR004939">
    <property type="entry name" value="APC_su10/DOC_dom"/>
</dbReference>
<dbReference type="RefSeq" id="XP_024331506.1">
    <property type="nucleotide sequence ID" value="XM_024473870.1"/>
</dbReference>
<dbReference type="GeneID" id="36318768"/>
<evidence type="ECO:0000256" key="1">
    <source>
        <dbReference type="ARBA" id="ARBA00006762"/>
    </source>
</evidence>
<keyword evidence="2" id="KW-0132">Cell division</keyword>
<dbReference type="InterPro" id="IPR016901">
    <property type="entry name" value="APC10/Doc1"/>
</dbReference>
<dbReference type="GO" id="GO:0031145">
    <property type="term" value="P:anaphase-promoting complex-dependent catabolic process"/>
    <property type="evidence" value="ECO:0007669"/>
    <property type="project" value="InterPro"/>
</dbReference>
<dbReference type="OMA" id="FITIEFP"/>
<keyword evidence="8" id="KW-1185">Reference proteome</keyword>
<dbReference type="AlphaFoldDB" id="A0A0F9ZE00"/>